<evidence type="ECO:0000256" key="2">
    <source>
        <dbReference type="ARBA" id="ARBA00022475"/>
    </source>
</evidence>
<sequence length="508" mass="53536">MPDRLAVGPRVVQMRLAGVDHAYGRPFPWLAAVAAAFVLVQLVLVVPGSGLGWDETVYVSQVGRDVPAAFFSAPRARGISYLVAPVAALTSSMAALHVYLALCSGCGLFLALWVWRPLLPPAVLAGAGAMFAGLWITLYYGPQAMPNLWCALGALAAVGCFLRAVRQTADGKALAGLGAAVALVALMRPPDACYLVLPLAVAALAVSGRRHPAVPAVIVAALLLGCAPWIVEAHLHYGGVVARLHRASEIQGGLGGHLAVDDQVRALDGRTLCRPCEVPWKDPVTAAWWFALPLLTAGGIIAARARRPAAVLVTLVAASMATPYLFMIDYAAPRFLLPTYALLALPVAECLRALFTSTRPGWRPTVGVLLTLALAGHFAVQYWVLGHAVARSRVARQEYTAIADQLHLLGVRPPCTVTGFDAVPIGYYARCASRQIGGHDGSITADGLRAAARRTPVAVIVAPGHRPPAYARAWRPESLPPLRGSTGLSVYVAPSEPRDGAPSERLSP</sequence>
<dbReference type="Proteomes" id="UP001589710">
    <property type="component" value="Unassembled WGS sequence"/>
</dbReference>
<keyword evidence="3" id="KW-0328">Glycosyltransferase</keyword>
<feature type="transmembrane region" description="Helical" evidence="9">
    <location>
        <begin position="286"/>
        <end position="303"/>
    </location>
</feature>
<evidence type="ECO:0000313" key="10">
    <source>
        <dbReference type="EMBL" id="MFB9579720.1"/>
    </source>
</evidence>
<keyword evidence="7 9" id="KW-0472">Membrane</keyword>
<keyword evidence="2" id="KW-1003">Cell membrane</keyword>
<evidence type="ECO:0008006" key="12">
    <source>
        <dbReference type="Google" id="ProtNLM"/>
    </source>
</evidence>
<protein>
    <recommendedName>
        <fullName evidence="12">Glycosyltransferase RgtA/B/C/D-like domain-containing protein</fullName>
    </recommendedName>
</protein>
<evidence type="ECO:0000313" key="11">
    <source>
        <dbReference type="Proteomes" id="UP001589710"/>
    </source>
</evidence>
<evidence type="ECO:0000256" key="6">
    <source>
        <dbReference type="ARBA" id="ARBA00022989"/>
    </source>
</evidence>
<feature type="transmembrane region" description="Helical" evidence="9">
    <location>
        <begin position="367"/>
        <end position="385"/>
    </location>
</feature>
<organism evidence="10 11">
    <name type="scientific">Streptomyces yanii</name>
    <dbReference type="NCBI Taxonomy" id="78510"/>
    <lineage>
        <taxon>Bacteria</taxon>
        <taxon>Bacillati</taxon>
        <taxon>Actinomycetota</taxon>
        <taxon>Actinomycetes</taxon>
        <taxon>Kitasatosporales</taxon>
        <taxon>Streptomycetaceae</taxon>
        <taxon>Streptomyces</taxon>
    </lineage>
</organism>
<evidence type="ECO:0000256" key="5">
    <source>
        <dbReference type="ARBA" id="ARBA00022692"/>
    </source>
</evidence>
<feature type="region of interest" description="Disordered" evidence="8">
    <location>
        <begin position="476"/>
        <end position="508"/>
    </location>
</feature>
<dbReference type="EMBL" id="JBHMCG010000228">
    <property type="protein sequence ID" value="MFB9579720.1"/>
    <property type="molecule type" value="Genomic_DNA"/>
</dbReference>
<evidence type="ECO:0000256" key="1">
    <source>
        <dbReference type="ARBA" id="ARBA00004651"/>
    </source>
</evidence>
<keyword evidence="4" id="KW-0808">Transferase</keyword>
<keyword evidence="6 9" id="KW-1133">Transmembrane helix</keyword>
<feature type="transmembrane region" description="Helical" evidence="9">
    <location>
        <begin position="213"/>
        <end position="231"/>
    </location>
</feature>
<evidence type="ECO:0000256" key="7">
    <source>
        <dbReference type="ARBA" id="ARBA00023136"/>
    </source>
</evidence>
<reference evidence="10 11" key="1">
    <citation type="submission" date="2024-09" db="EMBL/GenBank/DDBJ databases">
        <authorList>
            <person name="Sun Q."/>
            <person name="Mori K."/>
        </authorList>
    </citation>
    <scope>NUCLEOTIDE SEQUENCE [LARGE SCALE GENOMIC DNA]</scope>
    <source>
        <strain evidence="10 11">JCM 3331</strain>
    </source>
</reference>
<keyword evidence="11" id="KW-1185">Reference proteome</keyword>
<feature type="transmembrane region" description="Helical" evidence="9">
    <location>
        <begin position="177"/>
        <end position="206"/>
    </location>
</feature>
<name>A0ABV5RPB3_9ACTN</name>
<evidence type="ECO:0000256" key="3">
    <source>
        <dbReference type="ARBA" id="ARBA00022676"/>
    </source>
</evidence>
<feature type="transmembrane region" description="Helical" evidence="9">
    <location>
        <begin position="310"/>
        <end position="331"/>
    </location>
</feature>
<evidence type="ECO:0000256" key="4">
    <source>
        <dbReference type="ARBA" id="ARBA00022679"/>
    </source>
</evidence>
<dbReference type="InterPro" id="IPR050297">
    <property type="entry name" value="LipidA_mod_glycosyltrf_83"/>
</dbReference>
<keyword evidence="5 9" id="KW-0812">Transmembrane</keyword>
<evidence type="ECO:0000256" key="9">
    <source>
        <dbReference type="SAM" id="Phobius"/>
    </source>
</evidence>
<feature type="compositionally biased region" description="Basic and acidic residues" evidence="8">
    <location>
        <begin position="496"/>
        <end position="508"/>
    </location>
</feature>
<gene>
    <name evidence="10" type="ORF">ACFFTL_47635</name>
</gene>
<feature type="transmembrane region" description="Helical" evidence="9">
    <location>
        <begin position="121"/>
        <end position="141"/>
    </location>
</feature>
<accession>A0ABV5RPB3</accession>
<dbReference type="RefSeq" id="WP_345511598.1">
    <property type="nucleotide sequence ID" value="NZ_BAAAXD010000012.1"/>
</dbReference>
<feature type="transmembrane region" description="Helical" evidence="9">
    <location>
        <begin position="148"/>
        <end position="165"/>
    </location>
</feature>
<evidence type="ECO:0000256" key="8">
    <source>
        <dbReference type="SAM" id="MobiDB-lite"/>
    </source>
</evidence>
<dbReference type="PANTHER" id="PTHR33908:SF11">
    <property type="entry name" value="MEMBRANE PROTEIN"/>
    <property type="match status" value="1"/>
</dbReference>
<comment type="caution">
    <text evidence="10">The sequence shown here is derived from an EMBL/GenBank/DDBJ whole genome shotgun (WGS) entry which is preliminary data.</text>
</comment>
<feature type="transmembrane region" description="Helical" evidence="9">
    <location>
        <begin position="27"/>
        <end position="46"/>
    </location>
</feature>
<comment type="subcellular location">
    <subcellularLocation>
        <location evidence="1">Cell membrane</location>
        <topology evidence="1">Multi-pass membrane protein</topology>
    </subcellularLocation>
</comment>
<proteinExistence type="predicted"/>
<dbReference type="PANTHER" id="PTHR33908">
    <property type="entry name" value="MANNOSYLTRANSFERASE YKCB-RELATED"/>
    <property type="match status" value="1"/>
</dbReference>
<feature type="transmembrane region" description="Helical" evidence="9">
    <location>
        <begin position="96"/>
        <end position="115"/>
    </location>
</feature>